<evidence type="ECO:0008006" key="8">
    <source>
        <dbReference type="Google" id="ProtNLM"/>
    </source>
</evidence>
<dbReference type="STRING" id="1123029.SAMN02745172_02046"/>
<evidence type="ECO:0000256" key="1">
    <source>
        <dbReference type="ARBA" id="ARBA00022475"/>
    </source>
</evidence>
<protein>
    <recommendedName>
        <fullName evidence="8">DUF1656 domain-containing protein</fullName>
    </recommendedName>
</protein>
<keyword evidence="3 5" id="KW-1133">Transmembrane helix</keyword>
<proteinExistence type="predicted"/>
<dbReference type="InterPro" id="IPR012451">
    <property type="entry name" value="DUF1656"/>
</dbReference>
<dbReference type="Pfam" id="PF07869">
    <property type="entry name" value="DUF1656"/>
    <property type="match status" value="1"/>
</dbReference>
<reference evidence="6 7" key="1">
    <citation type="submission" date="2016-12" db="EMBL/GenBank/DDBJ databases">
        <authorList>
            <person name="Song W.-J."/>
            <person name="Kurnit D.M."/>
        </authorList>
    </citation>
    <scope>NUCLEOTIDE SEQUENCE [LARGE SCALE GENOMIC DNA]</scope>
    <source>
        <strain evidence="6 7">DSM 19599</strain>
    </source>
</reference>
<evidence type="ECO:0000313" key="7">
    <source>
        <dbReference type="Proteomes" id="UP000186406"/>
    </source>
</evidence>
<accession>A0A1M7ZKP3</accession>
<dbReference type="AlphaFoldDB" id="A0A1M7ZKP3"/>
<organism evidence="6 7">
    <name type="scientific">Pseudoxanthobacter soli DSM 19599</name>
    <dbReference type="NCBI Taxonomy" id="1123029"/>
    <lineage>
        <taxon>Bacteria</taxon>
        <taxon>Pseudomonadati</taxon>
        <taxon>Pseudomonadota</taxon>
        <taxon>Alphaproteobacteria</taxon>
        <taxon>Hyphomicrobiales</taxon>
        <taxon>Segnochrobactraceae</taxon>
        <taxon>Pseudoxanthobacter</taxon>
    </lineage>
</organism>
<evidence type="ECO:0000256" key="4">
    <source>
        <dbReference type="ARBA" id="ARBA00023136"/>
    </source>
</evidence>
<evidence type="ECO:0000313" key="6">
    <source>
        <dbReference type="EMBL" id="SHO65246.1"/>
    </source>
</evidence>
<feature type="transmembrane region" description="Helical" evidence="5">
    <location>
        <begin position="41"/>
        <end position="64"/>
    </location>
</feature>
<keyword evidence="1" id="KW-1003">Cell membrane</keyword>
<name>A0A1M7ZKP3_9HYPH</name>
<keyword evidence="7" id="KW-1185">Reference proteome</keyword>
<evidence type="ECO:0000256" key="2">
    <source>
        <dbReference type="ARBA" id="ARBA00022692"/>
    </source>
</evidence>
<dbReference type="EMBL" id="FRXO01000003">
    <property type="protein sequence ID" value="SHO65246.1"/>
    <property type="molecule type" value="Genomic_DNA"/>
</dbReference>
<gene>
    <name evidence="6" type="ORF">SAMN02745172_02046</name>
</gene>
<keyword evidence="2 5" id="KW-0812">Transmembrane</keyword>
<sequence>MGEIDIYGVIVPVLLIAGLFALLITLLAGRLMDRFGLYRFIWHRALFDLAIFVIALGALLQIPVGVTHPYLGLPATAASEDTPS</sequence>
<evidence type="ECO:0000256" key="5">
    <source>
        <dbReference type="SAM" id="Phobius"/>
    </source>
</evidence>
<feature type="transmembrane region" description="Helical" evidence="5">
    <location>
        <begin position="6"/>
        <end position="29"/>
    </location>
</feature>
<dbReference type="RefSeq" id="WP_073628122.1">
    <property type="nucleotide sequence ID" value="NZ_FRXO01000003.1"/>
</dbReference>
<dbReference type="Proteomes" id="UP000186406">
    <property type="component" value="Unassembled WGS sequence"/>
</dbReference>
<keyword evidence="4 5" id="KW-0472">Membrane</keyword>
<evidence type="ECO:0000256" key="3">
    <source>
        <dbReference type="ARBA" id="ARBA00022989"/>
    </source>
</evidence>